<sequence>MQRAFVQGADAVPAAPGLLTAVKTQLARARTAGAQVVHLQNDGTSETGDEPGTDGWKLALEPVEGESLIRKTEDDAFVGTHLETLLRDRGVVACSITGLLSEMCVAATARGALQRGFAVVIAHDSHATYDVPEQGPSAPAVPARLAARAAEWALGDGPCFVSSAAEVRFRAR</sequence>
<feature type="domain" description="Isochorismatase-like" evidence="2">
    <location>
        <begin position="1"/>
        <end position="133"/>
    </location>
</feature>
<dbReference type="EMBL" id="DXBY01000020">
    <property type="protein sequence ID" value="HIZ34328.1"/>
    <property type="molecule type" value="Genomic_DNA"/>
</dbReference>
<proteinExistence type="predicted"/>
<dbReference type="SUPFAM" id="SSF52499">
    <property type="entry name" value="Isochorismatase-like hydrolases"/>
    <property type="match status" value="1"/>
</dbReference>
<organism evidence="3 4">
    <name type="scientific">Candidatus Ruania gallistercoris</name>
    <dbReference type="NCBI Taxonomy" id="2838746"/>
    <lineage>
        <taxon>Bacteria</taxon>
        <taxon>Bacillati</taxon>
        <taxon>Actinomycetota</taxon>
        <taxon>Actinomycetes</taxon>
        <taxon>Micrococcales</taxon>
        <taxon>Ruaniaceae</taxon>
        <taxon>Ruania</taxon>
    </lineage>
</organism>
<evidence type="ECO:0000313" key="3">
    <source>
        <dbReference type="EMBL" id="HIZ34328.1"/>
    </source>
</evidence>
<dbReference type="Pfam" id="PF00857">
    <property type="entry name" value="Isochorismatase"/>
    <property type="match status" value="1"/>
</dbReference>
<dbReference type="PANTHER" id="PTHR43540:SF1">
    <property type="entry name" value="ISOCHORISMATASE HYDROLASE"/>
    <property type="match status" value="1"/>
</dbReference>
<dbReference type="PANTHER" id="PTHR43540">
    <property type="entry name" value="PEROXYUREIDOACRYLATE/UREIDOACRYLATE AMIDOHYDROLASE-RELATED"/>
    <property type="match status" value="1"/>
</dbReference>
<accession>A0A9D2J2P9</accession>
<gene>
    <name evidence="3" type="ORF">H9815_01010</name>
</gene>
<evidence type="ECO:0000256" key="1">
    <source>
        <dbReference type="ARBA" id="ARBA00022801"/>
    </source>
</evidence>
<dbReference type="InterPro" id="IPR036380">
    <property type="entry name" value="Isochorismatase-like_sf"/>
</dbReference>
<dbReference type="Gene3D" id="3.40.50.850">
    <property type="entry name" value="Isochorismatase-like"/>
    <property type="match status" value="1"/>
</dbReference>
<dbReference type="InterPro" id="IPR050272">
    <property type="entry name" value="Isochorismatase-like_hydrls"/>
</dbReference>
<reference evidence="3" key="1">
    <citation type="journal article" date="2021" name="PeerJ">
        <title>Extensive microbial diversity within the chicken gut microbiome revealed by metagenomics and culture.</title>
        <authorList>
            <person name="Gilroy R."/>
            <person name="Ravi A."/>
            <person name="Getino M."/>
            <person name="Pursley I."/>
            <person name="Horton D.L."/>
            <person name="Alikhan N.F."/>
            <person name="Baker D."/>
            <person name="Gharbi K."/>
            <person name="Hall N."/>
            <person name="Watson M."/>
            <person name="Adriaenssens E.M."/>
            <person name="Foster-Nyarko E."/>
            <person name="Jarju S."/>
            <person name="Secka A."/>
            <person name="Antonio M."/>
            <person name="Oren A."/>
            <person name="Chaudhuri R.R."/>
            <person name="La Ragione R."/>
            <person name="Hildebrand F."/>
            <person name="Pallen M.J."/>
        </authorList>
    </citation>
    <scope>NUCLEOTIDE SEQUENCE</scope>
    <source>
        <strain evidence="3">ChiGjej4B4-7305</strain>
    </source>
</reference>
<comment type="caution">
    <text evidence="3">The sequence shown here is derived from an EMBL/GenBank/DDBJ whole genome shotgun (WGS) entry which is preliminary data.</text>
</comment>
<protein>
    <submittedName>
        <fullName evidence="3">Isochorismatase family protein</fullName>
    </submittedName>
</protein>
<dbReference type="InterPro" id="IPR000868">
    <property type="entry name" value="Isochorismatase-like_dom"/>
</dbReference>
<evidence type="ECO:0000313" key="4">
    <source>
        <dbReference type="Proteomes" id="UP000824037"/>
    </source>
</evidence>
<dbReference type="AlphaFoldDB" id="A0A9D2J2P9"/>
<evidence type="ECO:0000259" key="2">
    <source>
        <dbReference type="Pfam" id="PF00857"/>
    </source>
</evidence>
<dbReference type="GO" id="GO:0016787">
    <property type="term" value="F:hydrolase activity"/>
    <property type="evidence" value="ECO:0007669"/>
    <property type="project" value="UniProtKB-KW"/>
</dbReference>
<reference evidence="3" key="2">
    <citation type="submission" date="2021-04" db="EMBL/GenBank/DDBJ databases">
        <authorList>
            <person name="Gilroy R."/>
        </authorList>
    </citation>
    <scope>NUCLEOTIDE SEQUENCE</scope>
    <source>
        <strain evidence="3">ChiGjej4B4-7305</strain>
    </source>
</reference>
<dbReference type="Proteomes" id="UP000824037">
    <property type="component" value="Unassembled WGS sequence"/>
</dbReference>
<keyword evidence="1" id="KW-0378">Hydrolase</keyword>
<name>A0A9D2J2P9_9MICO</name>